<dbReference type="EMBL" id="JACGXA010000001">
    <property type="protein sequence ID" value="MBA8805473.1"/>
    <property type="molecule type" value="Genomic_DNA"/>
</dbReference>
<reference evidence="1 2" key="1">
    <citation type="submission" date="2020-07" db="EMBL/GenBank/DDBJ databases">
        <title>Sequencing the genomes of 1000 actinobacteria strains.</title>
        <authorList>
            <person name="Klenk H.-P."/>
        </authorList>
    </citation>
    <scope>NUCLEOTIDE SEQUENCE [LARGE SCALE GENOMIC DNA]</scope>
    <source>
        <strain evidence="1 2">DSM 21349</strain>
    </source>
</reference>
<sequence>MGGERSTEQEARRRATLYAPNSPRANADILEGYWICGSGAPLLQYPDVSVHYENGWSSIDVVQNFTSQIKESGEGEVIDLSGQPALMRIYDNVGGELLVRVKDTMIDILGDASFTAADYRSVGESIIAKTGK</sequence>
<dbReference type="RefSeq" id="WP_182541207.1">
    <property type="nucleotide sequence ID" value="NZ_JACGXA010000001.1"/>
</dbReference>
<keyword evidence="2" id="KW-1185">Reference proteome</keyword>
<comment type="caution">
    <text evidence="1">The sequence shown here is derived from an EMBL/GenBank/DDBJ whole genome shotgun (WGS) entry which is preliminary data.</text>
</comment>
<proteinExistence type="predicted"/>
<dbReference type="AlphaFoldDB" id="A0A7W3J368"/>
<gene>
    <name evidence="1" type="ORF">FB382_003764</name>
</gene>
<name>A0A7W3J368_9ACTN</name>
<organism evidence="1 2">
    <name type="scientific">Nocardioides ginsengisegetis</name>
    <dbReference type="NCBI Taxonomy" id="661491"/>
    <lineage>
        <taxon>Bacteria</taxon>
        <taxon>Bacillati</taxon>
        <taxon>Actinomycetota</taxon>
        <taxon>Actinomycetes</taxon>
        <taxon>Propionibacteriales</taxon>
        <taxon>Nocardioidaceae</taxon>
        <taxon>Nocardioides</taxon>
    </lineage>
</organism>
<evidence type="ECO:0000313" key="2">
    <source>
        <dbReference type="Proteomes" id="UP000580910"/>
    </source>
</evidence>
<dbReference type="Proteomes" id="UP000580910">
    <property type="component" value="Unassembled WGS sequence"/>
</dbReference>
<evidence type="ECO:0000313" key="1">
    <source>
        <dbReference type="EMBL" id="MBA8805473.1"/>
    </source>
</evidence>
<accession>A0A7W3J368</accession>
<protein>
    <submittedName>
        <fullName evidence="1">Uncharacterized protein</fullName>
    </submittedName>
</protein>